<reference evidence="2 3" key="1">
    <citation type="submission" date="2020-08" db="EMBL/GenBank/DDBJ databases">
        <title>Genomic Encyclopedia of Type Strains, Phase IV (KMG-IV): sequencing the most valuable type-strain genomes for metagenomic binning, comparative biology and taxonomic classification.</title>
        <authorList>
            <person name="Goeker M."/>
        </authorList>
    </citation>
    <scope>NUCLEOTIDE SEQUENCE [LARGE SCALE GENOMIC DNA]</scope>
    <source>
        <strain evidence="2 3">DSM 106739</strain>
    </source>
</reference>
<organism evidence="2 3">
    <name type="scientific">Niveibacterium umoris</name>
    <dbReference type="NCBI Taxonomy" id="1193620"/>
    <lineage>
        <taxon>Bacteria</taxon>
        <taxon>Pseudomonadati</taxon>
        <taxon>Pseudomonadota</taxon>
        <taxon>Betaproteobacteria</taxon>
        <taxon>Rhodocyclales</taxon>
        <taxon>Rhodocyclaceae</taxon>
        <taxon>Niveibacterium</taxon>
    </lineage>
</organism>
<keyword evidence="3" id="KW-1185">Reference proteome</keyword>
<proteinExistence type="predicted"/>
<evidence type="ECO:0000313" key="2">
    <source>
        <dbReference type="EMBL" id="MBB4012756.1"/>
    </source>
</evidence>
<evidence type="ECO:0008006" key="4">
    <source>
        <dbReference type="Google" id="ProtNLM"/>
    </source>
</evidence>
<protein>
    <recommendedName>
        <fullName evidence="4">GspL cytoplasmic actin-ATPase-like domain-containing protein</fullName>
    </recommendedName>
</protein>
<feature type="transmembrane region" description="Helical" evidence="1">
    <location>
        <begin position="302"/>
        <end position="322"/>
    </location>
</feature>
<keyword evidence="1" id="KW-0812">Transmembrane</keyword>
<accession>A0A840BPI2</accession>
<dbReference type="AlphaFoldDB" id="A0A840BPI2"/>
<comment type="caution">
    <text evidence="2">The sequence shown here is derived from an EMBL/GenBank/DDBJ whole genome shotgun (WGS) entry which is preliminary data.</text>
</comment>
<keyword evidence="1" id="KW-1133">Transmembrane helix</keyword>
<keyword evidence="1" id="KW-0472">Membrane</keyword>
<sequence length="521" mass="56867">MALRYLLYLESGGISSWYWQSGQMAPGPSFDNDEGGHAAFAAWLEECRGGHFTVLADCVEEGFQVDTTPHVVGPDRHALIARKQNQYFYGSPYATAISLGRERTGRRDERILFAAITRAALLEPWIERMRTADIVLTGITSPALVLPHLVRPQIRANARLLVVTLTPAGLRQTLFEDGNLRFSRLSTSAESHTTAWSATIPYEVQKTYQYLVTQRVIARGSPVVTAVVVHEQDLAAARSACPDSDAVRYLMLDIGERAQASGLKGPPTDSDATLLLLNAAARQTGGPQFAPARDRLAWRWWVARRFVLAAGMVGLCAALLFASKTVFDTRTLRQSIDDIALDTQTRHLRYERLLATLPKLPVSLDALQAGVGGLERIDALAAGPADALVRLSHAIDRHPGVQVRRIEWSLAPDAFDPRGPAAATGAPDTPALSNVNRGTLRDLLTIEATLPSTSPMSQREAVLAINALLDDIRREGAAEASVVRLPFEYTSDRTLRSNASAREPDARFVLKAAFPSRSPKP</sequence>
<name>A0A840BPI2_9RHOO</name>
<evidence type="ECO:0000256" key="1">
    <source>
        <dbReference type="SAM" id="Phobius"/>
    </source>
</evidence>
<gene>
    <name evidence="2" type="ORF">GGR36_002064</name>
</gene>
<dbReference type="EMBL" id="JACIET010000001">
    <property type="protein sequence ID" value="MBB4012756.1"/>
    <property type="molecule type" value="Genomic_DNA"/>
</dbReference>
<dbReference type="Proteomes" id="UP000561045">
    <property type="component" value="Unassembled WGS sequence"/>
</dbReference>
<dbReference type="RefSeq" id="WP_183634536.1">
    <property type="nucleotide sequence ID" value="NZ_BAABLE010000011.1"/>
</dbReference>
<evidence type="ECO:0000313" key="3">
    <source>
        <dbReference type="Proteomes" id="UP000561045"/>
    </source>
</evidence>